<name>A0ABP3FVK5_9BACI</name>
<dbReference type="CDD" id="cd01143">
    <property type="entry name" value="YvrC"/>
    <property type="match status" value="1"/>
</dbReference>
<comment type="similarity">
    <text evidence="1">Belongs to the bacterial solute-binding protein 8 family.</text>
</comment>
<dbReference type="PANTHER" id="PTHR30535:SF34">
    <property type="entry name" value="MOLYBDATE-BINDING PROTEIN MOLA"/>
    <property type="match status" value="1"/>
</dbReference>
<evidence type="ECO:0000313" key="6">
    <source>
        <dbReference type="EMBL" id="GAA0324247.1"/>
    </source>
</evidence>
<accession>A0ABP3FVK5</accession>
<evidence type="ECO:0000313" key="7">
    <source>
        <dbReference type="Proteomes" id="UP001500782"/>
    </source>
</evidence>
<feature type="chain" id="PRO_5045158117" evidence="4">
    <location>
        <begin position="21"/>
        <end position="336"/>
    </location>
</feature>
<feature type="region of interest" description="Disordered" evidence="3">
    <location>
        <begin position="23"/>
        <end position="56"/>
    </location>
</feature>
<evidence type="ECO:0000256" key="3">
    <source>
        <dbReference type="SAM" id="MobiDB-lite"/>
    </source>
</evidence>
<dbReference type="PROSITE" id="PS51257">
    <property type="entry name" value="PROKAR_LIPOPROTEIN"/>
    <property type="match status" value="1"/>
</dbReference>
<dbReference type="RefSeq" id="WP_343797547.1">
    <property type="nucleotide sequence ID" value="NZ_BAAADJ010000014.1"/>
</dbReference>
<dbReference type="NCBIfam" id="NF038402">
    <property type="entry name" value="TroA_like"/>
    <property type="match status" value="1"/>
</dbReference>
<dbReference type="Pfam" id="PF01497">
    <property type="entry name" value="Peripla_BP_2"/>
    <property type="match status" value="1"/>
</dbReference>
<evidence type="ECO:0000256" key="4">
    <source>
        <dbReference type="SAM" id="SignalP"/>
    </source>
</evidence>
<dbReference type="Gene3D" id="3.40.50.1980">
    <property type="entry name" value="Nitrogenase molybdenum iron protein domain"/>
    <property type="match status" value="2"/>
</dbReference>
<dbReference type="EMBL" id="BAAADJ010000014">
    <property type="protein sequence ID" value="GAA0324247.1"/>
    <property type="molecule type" value="Genomic_DNA"/>
</dbReference>
<feature type="compositionally biased region" description="Basic and acidic residues" evidence="3">
    <location>
        <begin position="24"/>
        <end position="36"/>
    </location>
</feature>
<proteinExistence type="inferred from homology"/>
<feature type="domain" description="Fe/B12 periplasmic-binding" evidence="5">
    <location>
        <begin position="77"/>
        <end position="333"/>
    </location>
</feature>
<feature type="signal peptide" evidence="4">
    <location>
        <begin position="1"/>
        <end position="20"/>
    </location>
</feature>
<keyword evidence="7" id="KW-1185">Reference proteome</keyword>
<evidence type="ECO:0000256" key="1">
    <source>
        <dbReference type="ARBA" id="ARBA00008814"/>
    </source>
</evidence>
<dbReference type="SUPFAM" id="SSF53807">
    <property type="entry name" value="Helical backbone' metal receptor"/>
    <property type="match status" value="1"/>
</dbReference>
<dbReference type="Proteomes" id="UP001500782">
    <property type="component" value="Unassembled WGS sequence"/>
</dbReference>
<dbReference type="PANTHER" id="PTHR30535">
    <property type="entry name" value="VITAMIN B12-BINDING PROTEIN"/>
    <property type="match status" value="1"/>
</dbReference>
<feature type="compositionally biased region" description="Polar residues" evidence="3">
    <location>
        <begin position="37"/>
        <end position="48"/>
    </location>
</feature>
<dbReference type="PROSITE" id="PS50983">
    <property type="entry name" value="FE_B12_PBP"/>
    <property type="match status" value="1"/>
</dbReference>
<gene>
    <name evidence="6" type="ORF">GCM10008967_13480</name>
</gene>
<dbReference type="InterPro" id="IPR054828">
    <property type="entry name" value="Vit_B12_bind_prot"/>
</dbReference>
<protein>
    <submittedName>
        <fullName evidence="6">ABC transporter substrate-binding protein</fullName>
    </submittedName>
</protein>
<dbReference type="InterPro" id="IPR050902">
    <property type="entry name" value="ABC_Transporter_SBP"/>
</dbReference>
<dbReference type="InterPro" id="IPR002491">
    <property type="entry name" value="ABC_transptr_periplasmic_BD"/>
</dbReference>
<evidence type="ECO:0000259" key="5">
    <source>
        <dbReference type="PROSITE" id="PS50983"/>
    </source>
</evidence>
<keyword evidence="2 4" id="KW-0732">Signal</keyword>
<organism evidence="6 7">
    <name type="scientific">Bacillus carboniphilus</name>
    <dbReference type="NCBI Taxonomy" id="86663"/>
    <lineage>
        <taxon>Bacteria</taxon>
        <taxon>Bacillati</taxon>
        <taxon>Bacillota</taxon>
        <taxon>Bacilli</taxon>
        <taxon>Bacillales</taxon>
        <taxon>Bacillaceae</taxon>
        <taxon>Bacillus</taxon>
    </lineage>
</organism>
<evidence type="ECO:0000256" key="2">
    <source>
        <dbReference type="ARBA" id="ARBA00022729"/>
    </source>
</evidence>
<reference evidence="7" key="1">
    <citation type="journal article" date="2019" name="Int. J. Syst. Evol. Microbiol.">
        <title>The Global Catalogue of Microorganisms (GCM) 10K type strain sequencing project: providing services to taxonomists for standard genome sequencing and annotation.</title>
        <authorList>
            <consortium name="The Broad Institute Genomics Platform"/>
            <consortium name="The Broad Institute Genome Sequencing Center for Infectious Disease"/>
            <person name="Wu L."/>
            <person name="Ma J."/>
        </authorList>
    </citation>
    <scope>NUCLEOTIDE SEQUENCE [LARGE SCALE GENOMIC DNA]</scope>
    <source>
        <strain evidence="7">JCM 9731</strain>
    </source>
</reference>
<sequence>MKKFLQLFAVLIMVMLLSVACSDDSQKEGPTPKDAEQSQSEQEANGQEPSDEYTPGFPVTFTDALGTEITLDAKPEKIVSLIPSNTEIAYALGAGEQVIGVSDFDNYPEEVMEKEKIGAMEINLEKIISLQPDLVLAHASTADSTSEGLQQLRDAGAHVVIVNNATSFEDVYTSIEMIGIATGYSEKASEIVNSMKQEVALIKEKATSITAENRKKVFVEVGAEPEIYTTGTGTFMHEMLEAIGAENVAADVAGWQPMTEEAIIEKNPDVVVITYGYYTPDAVETVLSRDGWEQVTAITNKHVVDVHSDLVTRSGPRLIEGVKALAKAVYPDVYGE</sequence>
<comment type="caution">
    <text evidence="6">The sequence shown here is derived from an EMBL/GenBank/DDBJ whole genome shotgun (WGS) entry which is preliminary data.</text>
</comment>